<reference evidence="11" key="1">
    <citation type="submission" date="2020-10" db="EMBL/GenBank/DDBJ databases">
        <authorList>
            <person name="Kikuchi T."/>
        </authorList>
    </citation>
    <scope>NUCLEOTIDE SEQUENCE</scope>
    <source>
        <strain evidence="11">NKZ352</strain>
    </source>
</reference>
<proteinExistence type="inferred from homology"/>
<comment type="catalytic activity">
    <reaction evidence="7">
        <text>cytidine + ATP = CMP + ADP + H(+)</text>
        <dbReference type="Rhea" id="RHEA:24674"/>
        <dbReference type="ChEBI" id="CHEBI:15378"/>
        <dbReference type="ChEBI" id="CHEBI:17562"/>
        <dbReference type="ChEBI" id="CHEBI:30616"/>
        <dbReference type="ChEBI" id="CHEBI:60377"/>
        <dbReference type="ChEBI" id="CHEBI:456216"/>
        <dbReference type="EC" id="2.7.1.48"/>
    </reaction>
</comment>
<organism evidence="11 12">
    <name type="scientific">Caenorhabditis auriculariae</name>
    <dbReference type="NCBI Taxonomy" id="2777116"/>
    <lineage>
        <taxon>Eukaryota</taxon>
        <taxon>Metazoa</taxon>
        <taxon>Ecdysozoa</taxon>
        <taxon>Nematoda</taxon>
        <taxon>Chromadorea</taxon>
        <taxon>Rhabditida</taxon>
        <taxon>Rhabditina</taxon>
        <taxon>Rhabditomorpha</taxon>
        <taxon>Rhabditoidea</taxon>
        <taxon>Rhabditidae</taxon>
        <taxon>Peloderinae</taxon>
        <taxon>Caenorhabditis</taxon>
    </lineage>
</organism>
<dbReference type="CDD" id="cd02023">
    <property type="entry name" value="UMPK"/>
    <property type="match status" value="1"/>
</dbReference>
<evidence type="ECO:0000256" key="9">
    <source>
        <dbReference type="SAM" id="MobiDB-lite"/>
    </source>
</evidence>
<dbReference type="Pfam" id="PF00485">
    <property type="entry name" value="PRK"/>
    <property type="match status" value="1"/>
</dbReference>
<feature type="region of interest" description="Disordered" evidence="9">
    <location>
        <begin position="1"/>
        <end position="48"/>
    </location>
</feature>
<dbReference type="OrthoDB" id="10257085at2759"/>
<comment type="caution">
    <text evidence="11">The sequence shown here is derived from an EMBL/GenBank/DDBJ whole genome shotgun (WGS) entry which is preliminary data.</text>
</comment>
<evidence type="ECO:0000256" key="3">
    <source>
        <dbReference type="ARBA" id="ARBA00012137"/>
    </source>
</evidence>
<dbReference type="EMBL" id="CAJGYM010000130">
    <property type="protein sequence ID" value="CAD6198583.1"/>
    <property type="molecule type" value="Genomic_DNA"/>
</dbReference>
<feature type="compositionally biased region" description="Basic and acidic residues" evidence="9">
    <location>
        <begin position="23"/>
        <end position="35"/>
    </location>
</feature>
<evidence type="ECO:0000256" key="2">
    <source>
        <dbReference type="ARBA" id="ARBA00005408"/>
    </source>
</evidence>
<evidence type="ECO:0000256" key="7">
    <source>
        <dbReference type="ARBA" id="ARBA00047436"/>
    </source>
</evidence>
<dbReference type="AlphaFoldDB" id="A0A8S1HZ11"/>
<keyword evidence="5" id="KW-0547">Nucleotide-binding</keyword>
<accession>A0A8S1HZ11</accession>
<sequence>MTAGPHAGDSIEASSAAGKVTKSGRDSRRSVKIEEVPTYSHSSGSSVNEMANEVDDEFEGGHSPRLGRIRLRTLSGSKADHHLLTTKTGRKIYTKGRPPWYDKRGKALKQPYVIGICGGSASGKTTVAEKIIERLEIPWVTILSMDSFYRVLSPEEHDCAERSDYNFDDPSAFDFQLLHEVLSRLREGKSVEVPVYDFTTHSRDPNPKVMYGADVLIFEGILAFHVEKIKDLMDMKVNNKKNILKEC</sequence>
<gene>
    <name evidence="11" type="ORF">CAUJ_LOCUS14489</name>
</gene>
<dbReference type="InterPro" id="IPR006083">
    <property type="entry name" value="PRK/URK"/>
</dbReference>
<evidence type="ECO:0000313" key="12">
    <source>
        <dbReference type="Proteomes" id="UP000835052"/>
    </source>
</evidence>
<dbReference type="GO" id="GO:0005524">
    <property type="term" value="F:ATP binding"/>
    <property type="evidence" value="ECO:0007669"/>
    <property type="project" value="InterPro"/>
</dbReference>
<dbReference type="PANTHER" id="PTHR10285">
    <property type="entry name" value="URIDINE KINASE"/>
    <property type="match status" value="1"/>
</dbReference>
<comment type="pathway">
    <text evidence="1">Pyrimidine metabolism; UMP biosynthesis via salvage pathway; UMP from uridine: step 1/1.</text>
</comment>
<evidence type="ECO:0000256" key="5">
    <source>
        <dbReference type="ARBA" id="ARBA00022741"/>
    </source>
</evidence>
<evidence type="ECO:0000256" key="1">
    <source>
        <dbReference type="ARBA" id="ARBA00004690"/>
    </source>
</evidence>
<feature type="domain" description="Phosphoribulokinase/uridine kinase" evidence="10">
    <location>
        <begin position="113"/>
        <end position="237"/>
    </location>
</feature>
<dbReference type="GO" id="GO:0004849">
    <property type="term" value="F:uridine kinase activity"/>
    <property type="evidence" value="ECO:0007669"/>
    <property type="project" value="UniProtKB-EC"/>
</dbReference>
<dbReference type="InterPro" id="IPR000764">
    <property type="entry name" value="Uridine_kinase-like"/>
</dbReference>
<evidence type="ECO:0000313" key="11">
    <source>
        <dbReference type="EMBL" id="CAD6198583.1"/>
    </source>
</evidence>
<protein>
    <recommendedName>
        <fullName evidence="3">uridine/cytidine kinase</fullName>
        <ecNumber evidence="3">2.7.1.48</ecNumber>
    </recommendedName>
</protein>
<name>A0A8S1HZ11_9PELO</name>
<dbReference type="Gene3D" id="3.40.50.300">
    <property type="entry name" value="P-loop containing nucleotide triphosphate hydrolases"/>
    <property type="match status" value="1"/>
</dbReference>
<keyword evidence="12" id="KW-1185">Reference proteome</keyword>
<dbReference type="SUPFAM" id="SSF52540">
    <property type="entry name" value="P-loop containing nucleoside triphosphate hydrolases"/>
    <property type="match status" value="1"/>
</dbReference>
<comment type="similarity">
    <text evidence="2">Belongs to the uridine kinase family.</text>
</comment>
<dbReference type="PRINTS" id="PR00988">
    <property type="entry name" value="URIDINKINASE"/>
</dbReference>
<evidence type="ECO:0000256" key="6">
    <source>
        <dbReference type="ARBA" id="ARBA00022777"/>
    </source>
</evidence>
<evidence type="ECO:0000256" key="8">
    <source>
        <dbReference type="ARBA" id="ARBA00048909"/>
    </source>
</evidence>
<evidence type="ECO:0000256" key="4">
    <source>
        <dbReference type="ARBA" id="ARBA00022679"/>
    </source>
</evidence>
<keyword evidence="4" id="KW-0808">Transferase</keyword>
<dbReference type="InterPro" id="IPR027417">
    <property type="entry name" value="P-loop_NTPase"/>
</dbReference>
<keyword evidence="6" id="KW-0418">Kinase</keyword>
<dbReference type="EC" id="2.7.1.48" evidence="3"/>
<comment type="catalytic activity">
    <reaction evidence="8">
        <text>uridine + ATP = UMP + ADP + H(+)</text>
        <dbReference type="Rhea" id="RHEA:16825"/>
        <dbReference type="ChEBI" id="CHEBI:15378"/>
        <dbReference type="ChEBI" id="CHEBI:16704"/>
        <dbReference type="ChEBI" id="CHEBI:30616"/>
        <dbReference type="ChEBI" id="CHEBI:57865"/>
        <dbReference type="ChEBI" id="CHEBI:456216"/>
        <dbReference type="EC" id="2.7.1.48"/>
    </reaction>
</comment>
<feature type="compositionally biased region" description="Polar residues" evidence="9">
    <location>
        <begin position="39"/>
        <end position="48"/>
    </location>
</feature>
<dbReference type="Proteomes" id="UP000835052">
    <property type="component" value="Unassembled WGS sequence"/>
</dbReference>
<evidence type="ECO:0000259" key="10">
    <source>
        <dbReference type="Pfam" id="PF00485"/>
    </source>
</evidence>